<feature type="compositionally biased region" description="Polar residues" evidence="11">
    <location>
        <begin position="282"/>
        <end position="302"/>
    </location>
</feature>
<comment type="subcellular location">
    <subcellularLocation>
        <location evidence="1">Membrane</location>
        <topology evidence="1">Multi-pass membrane protein</topology>
    </subcellularLocation>
</comment>
<feature type="region of interest" description="Disordered" evidence="11">
    <location>
        <begin position="242"/>
        <end position="309"/>
    </location>
</feature>
<dbReference type="GO" id="GO:0005783">
    <property type="term" value="C:endoplasmic reticulum"/>
    <property type="evidence" value="ECO:0007669"/>
    <property type="project" value="TreeGrafter"/>
</dbReference>
<feature type="transmembrane region" description="Helical" evidence="10">
    <location>
        <begin position="322"/>
        <end position="347"/>
    </location>
</feature>
<feature type="compositionally biased region" description="Low complexity" evidence="11">
    <location>
        <begin position="155"/>
        <end position="170"/>
    </location>
</feature>
<dbReference type="PANTHER" id="PTHR22883:SF488">
    <property type="entry name" value="PALMITOYLTRANSFERASE"/>
    <property type="match status" value="1"/>
</dbReference>
<dbReference type="InterPro" id="IPR039859">
    <property type="entry name" value="PFA4/ZDH16/20/ERF2-like"/>
</dbReference>
<dbReference type="EMBL" id="LK052957">
    <property type="protein sequence ID" value="CDR48998.1"/>
    <property type="molecule type" value="Genomic_DNA"/>
</dbReference>
<dbReference type="GO" id="GO:0019706">
    <property type="term" value="F:protein-cysteine S-palmitoyltransferase activity"/>
    <property type="evidence" value="ECO:0007669"/>
    <property type="project" value="UniProtKB-EC"/>
</dbReference>
<evidence type="ECO:0000256" key="9">
    <source>
        <dbReference type="ARBA" id="ARBA00048048"/>
    </source>
</evidence>
<evidence type="ECO:0000256" key="4">
    <source>
        <dbReference type="ARBA" id="ARBA00022989"/>
    </source>
</evidence>
<evidence type="ECO:0000256" key="6">
    <source>
        <dbReference type="ARBA" id="ARBA00023139"/>
    </source>
</evidence>
<feature type="domain" description="Palmitoyltransferase DHHC" evidence="12">
    <location>
        <begin position="438"/>
        <end position="554"/>
    </location>
</feature>
<dbReference type="EC" id="2.3.1.225" evidence="10"/>
<sequence length="632" mass="67067">MSPPHSPGSSTTPSPLPSSPSLNPPPRTHQHPNSPPVRFLSVAEDLATRPVSPQPGNGGFGMRRSASRDSNQAAATAGLGVSVVTLGASNSGERSLIVGPAFGTTADPLSVPSRSQPPASPLHPLSPALQVSPSFIPPSTDSTSDAPTNRKSPTPNLLLPRSHSPRPLSSASFASSGNTGPTITRIASPLEPSSARTDEPVSPAPVMRRQSASDLLSLSPPMEPLTELDVLKDLASGGTIARSRSRNWGNEVPGDSGWSGTTEMGEQASVAAKPSTEPLLVRTSNAGPASSATRPLSAQDSAASGYPPPLHSRYRQSADSPFAFYTSFLIVILLPALFLVFNADWLWHTNEGGTRWGKALVVIVAVGAVIVWVLMLITAFSNPGIIPRNLDPDPPRHWIPLDPSGSSTDAKDGEGEGEWRVEMRYVEVLGGKAVVGCKWCETCKTYRPPRTSHCRLCDNCVERTDHHCAFLNTCIGRRNYLPFFLFLLSTTLLASLSIALSAVHVAFGGPQWDWQRIGALVVLALTAVVSAPVMCLAMYHVGLASAQRTTIEMLRPPLIRFALLDPSTHLPFSTTPSTDGIASTTNPWATGNPVKNCVEVVCSPGRERVRVEGESEAGSRPRLAVREANGRV</sequence>
<keyword evidence="6" id="KW-0564">Palmitate</keyword>
<keyword evidence="7" id="KW-0449">Lipoprotein</keyword>
<evidence type="ECO:0000256" key="10">
    <source>
        <dbReference type="RuleBase" id="RU079119"/>
    </source>
</evidence>
<dbReference type="Pfam" id="PF01529">
    <property type="entry name" value="DHHC"/>
    <property type="match status" value="1"/>
</dbReference>
<dbReference type="InterPro" id="IPR001594">
    <property type="entry name" value="Palmitoyltrfase_DHHC"/>
</dbReference>
<reference evidence="13" key="1">
    <citation type="journal article" date="2014" name="Genome Announc.">
        <title>Draft genome sequence of Rhodosporidium toruloides CECT1137, an oleaginous yeast of biotechnological interest.</title>
        <authorList>
            <person name="Morin N."/>
            <person name="Calcas X."/>
            <person name="Devillers H."/>
            <person name="Durrens P."/>
            <person name="Sherman D.J."/>
            <person name="Nicaud J.-M."/>
            <person name="Neuveglise C."/>
        </authorList>
    </citation>
    <scope>NUCLEOTIDE SEQUENCE</scope>
    <source>
        <strain evidence="13">CECT1137</strain>
    </source>
</reference>
<evidence type="ECO:0000256" key="3">
    <source>
        <dbReference type="ARBA" id="ARBA00022692"/>
    </source>
</evidence>
<dbReference type="GO" id="GO:0016020">
    <property type="term" value="C:membrane"/>
    <property type="evidence" value="ECO:0007669"/>
    <property type="project" value="UniProtKB-SubCell"/>
</dbReference>
<feature type="transmembrane region" description="Helical" evidence="10">
    <location>
        <begin position="359"/>
        <end position="380"/>
    </location>
</feature>
<keyword evidence="2 10" id="KW-0808">Transferase</keyword>
<dbReference type="OrthoDB" id="9909019at2759"/>
<feature type="region of interest" description="Disordered" evidence="11">
    <location>
        <begin position="93"/>
        <end position="209"/>
    </location>
</feature>
<feature type="transmembrane region" description="Helical" evidence="10">
    <location>
        <begin position="517"/>
        <end position="539"/>
    </location>
</feature>
<feature type="compositionally biased region" description="Polar residues" evidence="11">
    <location>
        <begin position="171"/>
        <end position="182"/>
    </location>
</feature>
<dbReference type="GO" id="GO:0005794">
    <property type="term" value="C:Golgi apparatus"/>
    <property type="evidence" value="ECO:0007669"/>
    <property type="project" value="TreeGrafter"/>
</dbReference>
<keyword evidence="3 10" id="KW-0812">Transmembrane</keyword>
<dbReference type="PROSITE" id="PS50216">
    <property type="entry name" value="DHHC"/>
    <property type="match status" value="1"/>
</dbReference>
<protein>
    <recommendedName>
        <fullName evidence="10">Palmitoyltransferase</fullName>
        <ecNumber evidence="10">2.3.1.225</ecNumber>
    </recommendedName>
</protein>
<comment type="similarity">
    <text evidence="10">Belongs to the DHHC palmitoyltransferase family.</text>
</comment>
<keyword evidence="5 10" id="KW-0472">Membrane</keyword>
<evidence type="ECO:0000256" key="11">
    <source>
        <dbReference type="SAM" id="MobiDB-lite"/>
    </source>
</evidence>
<evidence type="ECO:0000313" key="13">
    <source>
        <dbReference type="EMBL" id="CDR48998.1"/>
    </source>
</evidence>
<organism evidence="13">
    <name type="scientific">Rhodotorula toruloides</name>
    <name type="common">Yeast</name>
    <name type="synonym">Rhodosporidium toruloides</name>
    <dbReference type="NCBI Taxonomy" id="5286"/>
    <lineage>
        <taxon>Eukaryota</taxon>
        <taxon>Fungi</taxon>
        <taxon>Dikarya</taxon>
        <taxon>Basidiomycota</taxon>
        <taxon>Pucciniomycotina</taxon>
        <taxon>Microbotryomycetes</taxon>
        <taxon>Sporidiobolales</taxon>
        <taxon>Sporidiobolaceae</taxon>
        <taxon>Rhodotorula</taxon>
    </lineage>
</organism>
<evidence type="ECO:0000256" key="8">
    <source>
        <dbReference type="ARBA" id="ARBA00023315"/>
    </source>
</evidence>
<evidence type="ECO:0000256" key="7">
    <source>
        <dbReference type="ARBA" id="ARBA00023288"/>
    </source>
</evidence>
<dbReference type="PANTHER" id="PTHR22883">
    <property type="entry name" value="ZINC FINGER DHHC DOMAIN CONTAINING PROTEIN"/>
    <property type="match status" value="1"/>
</dbReference>
<keyword evidence="4 10" id="KW-1133">Transmembrane helix</keyword>
<feature type="compositionally biased region" description="Polar residues" evidence="11">
    <location>
        <begin position="131"/>
        <end position="154"/>
    </location>
</feature>
<dbReference type="AlphaFoldDB" id="A0A061BM04"/>
<proteinExistence type="inferred from homology"/>
<feature type="transmembrane region" description="Helical" evidence="10">
    <location>
        <begin position="480"/>
        <end position="505"/>
    </location>
</feature>
<name>A0A061BM04_RHOTO</name>
<keyword evidence="8 10" id="KW-0012">Acyltransferase</keyword>
<feature type="region of interest" description="Disordered" evidence="11">
    <location>
        <begin position="612"/>
        <end position="632"/>
    </location>
</feature>
<evidence type="ECO:0000256" key="1">
    <source>
        <dbReference type="ARBA" id="ARBA00004141"/>
    </source>
</evidence>
<evidence type="ECO:0000256" key="5">
    <source>
        <dbReference type="ARBA" id="ARBA00023136"/>
    </source>
</evidence>
<feature type="compositionally biased region" description="Pro residues" evidence="11">
    <location>
        <begin position="14"/>
        <end position="27"/>
    </location>
</feature>
<accession>A0A061BM04</accession>
<dbReference type="GO" id="GO:0006612">
    <property type="term" value="P:protein targeting to membrane"/>
    <property type="evidence" value="ECO:0007669"/>
    <property type="project" value="TreeGrafter"/>
</dbReference>
<feature type="region of interest" description="Disordered" evidence="11">
    <location>
        <begin position="1"/>
        <end position="75"/>
    </location>
</feature>
<gene>
    <name evidence="13" type="ORF">RHTO0S_22e00936g</name>
</gene>
<comment type="catalytic activity">
    <reaction evidence="9 10">
        <text>L-cysteinyl-[protein] + hexadecanoyl-CoA = S-hexadecanoyl-L-cysteinyl-[protein] + CoA</text>
        <dbReference type="Rhea" id="RHEA:36683"/>
        <dbReference type="Rhea" id="RHEA-COMP:10131"/>
        <dbReference type="Rhea" id="RHEA-COMP:11032"/>
        <dbReference type="ChEBI" id="CHEBI:29950"/>
        <dbReference type="ChEBI" id="CHEBI:57287"/>
        <dbReference type="ChEBI" id="CHEBI:57379"/>
        <dbReference type="ChEBI" id="CHEBI:74151"/>
        <dbReference type="EC" id="2.3.1.225"/>
    </reaction>
</comment>
<evidence type="ECO:0000256" key="2">
    <source>
        <dbReference type="ARBA" id="ARBA00022679"/>
    </source>
</evidence>
<comment type="domain">
    <text evidence="10">The DHHC domain is required for palmitoyltransferase activity.</text>
</comment>
<evidence type="ECO:0000259" key="12">
    <source>
        <dbReference type="Pfam" id="PF01529"/>
    </source>
</evidence>